<dbReference type="STRING" id="580166.AUP43_12710"/>
<name>A0A154VQK0_9PROT</name>
<feature type="signal peptide" evidence="1">
    <location>
        <begin position="1"/>
        <end position="23"/>
    </location>
</feature>
<dbReference type="AlphaFoldDB" id="A0A154VQK0"/>
<keyword evidence="1" id="KW-0732">Signal</keyword>
<evidence type="ECO:0000256" key="1">
    <source>
        <dbReference type="SAM" id="SignalP"/>
    </source>
</evidence>
<dbReference type="EMBL" id="LPXN01000142">
    <property type="protein sequence ID" value="KZD03520.1"/>
    <property type="molecule type" value="Genomic_DNA"/>
</dbReference>
<dbReference type="RefSeq" id="WP_067558873.1">
    <property type="nucleotide sequence ID" value="NZ_LPXN01000142.1"/>
</dbReference>
<comment type="caution">
    <text evidence="2">The sequence shown here is derived from an EMBL/GenBank/DDBJ whole genome shotgun (WGS) entry which is preliminary data.</text>
</comment>
<dbReference type="OrthoDB" id="7357298at2"/>
<accession>A0A154VQK0</accession>
<feature type="chain" id="PRO_5007601992" evidence="1">
    <location>
        <begin position="24"/>
        <end position="180"/>
    </location>
</feature>
<keyword evidence="3" id="KW-1185">Reference proteome</keyword>
<evidence type="ECO:0000313" key="2">
    <source>
        <dbReference type="EMBL" id="KZD03520.1"/>
    </source>
</evidence>
<reference evidence="2 3" key="1">
    <citation type="submission" date="2015-12" db="EMBL/GenBank/DDBJ databases">
        <title>Genome sequence of Oceanibaculum pacificum MCCC 1A02656.</title>
        <authorList>
            <person name="Lu L."/>
            <person name="Lai Q."/>
            <person name="Shao Z."/>
            <person name="Qian P."/>
        </authorList>
    </citation>
    <scope>NUCLEOTIDE SEQUENCE [LARGE SCALE GENOMIC DNA]</scope>
    <source>
        <strain evidence="2 3">MCCC 1A02656</strain>
    </source>
</reference>
<evidence type="ECO:0000313" key="3">
    <source>
        <dbReference type="Proteomes" id="UP000076400"/>
    </source>
</evidence>
<dbReference type="Proteomes" id="UP000076400">
    <property type="component" value="Unassembled WGS sequence"/>
</dbReference>
<organism evidence="2 3">
    <name type="scientific">Oceanibaculum pacificum</name>
    <dbReference type="NCBI Taxonomy" id="580166"/>
    <lineage>
        <taxon>Bacteria</taxon>
        <taxon>Pseudomonadati</taxon>
        <taxon>Pseudomonadota</taxon>
        <taxon>Alphaproteobacteria</taxon>
        <taxon>Rhodospirillales</taxon>
        <taxon>Oceanibaculaceae</taxon>
        <taxon>Oceanibaculum</taxon>
    </lineage>
</organism>
<gene>
    <name evidence="2" type="ORF">AUP43_12710</name>
</gene>
<protein>
    <submittedName>
        <fullName evidence="2">Uncharacterized protein</fullName>
    </submittedName>
</protein>
<sequence>MRAARTLALALLASMLAASPAHAAKRFTGSDALAQAGAYISANLKYPEGYYDPGRLAVQLVEVYRGAFMSNVRFRPSLGHQVVLSKGLNAFDTMEDSWCADFRLTVERFSQQSLKDLAEGAIGPLRIDSSDSVMGSICVRHAGDVTVDIRSLTLQQTGGDRVAFNRPFGFGGAGGDEGGR</sequence>
<proteinExistence type="predicted"/>